<evidence type="ECO:0000313" key="2">
    <source>
        <dbReference type="Proteomes" id="UP001281147"/>
    </source>
</evidence>
<dbReference type="EMBL" id="JAUTXU010000236">
    <property type="protein sequence ID" value="KAK3696772.1"/>
    <property type="molecule type" value="Genomic_DNA"/>
</dbReference>
<dbReference type="Proteomes" id="UP001281147">
    <property type="component" value="Unassembled WGS sequence"/>
</dbReference>
<evidence type="ECO:0000313" key="1">
    <source>
        <dbReference type="EMBL" id="KAK3696772.1"/>
    </source>
</evidence>
<sequence length="158" mass="17186">MIRWANFGRTVDVYAPGVYVHGADPRSESGDEYVLKDGTSSSAAVVSGLAIRYLTRRGTAWDHGMDFKNALNHSFYGNQVARNWYPQVPEIEPERLAYYFAPAVIGPPPHEPAEEYEADAAEAAEDEDEGDDEDKDTDIDAEEGGDGEDGVASNPASS</sequence>
<accession>A0ACC3MJT6</accession>
<reference evidence="1" key="1">
    <citation type="submission" date="2023-07" db="EMBL/GenBank/DDBJ databases">
        <title>Black Yeasts Isolated from many extreme environments.</title>
        <authorList>
            <person name="Coleine C."/>
            <person name="Stajich J.E."/>
            <person name="Selbmann L."/>
        </authorList>
    </citation>
    <scope>NUCLEOTIDE SEQUENCE</scope>
    <source>
        <strain evidence="1">CCFEE 5714</strain>
    </source>
</reference>
<name>A0ACC3MJT6_9PEZI</name>
<protein>
    <submittedName>
        <fullName evidence="1">Uncharacterized protein</fullName>
    </submittedName>
</protein>
<keyword evidence="2" id="KW-1185">Reference proteome</keyword>
<proteinExistence type="predicted"/>
<organism evidence="1 2">
    <name type="scientific">Vermiconidia calcicola</name>
    <dbReference type="NCBI Taxonomy" id="1690605"/>
    <lineage>
        <taxon>Eukaryota</taxon>
        <taxon>Fungi</taxon>
        <taxon>Dikarya</taxon>
        <taxon>Ascomycota</taxon>
        <taxon>Pezizomycotina</taxon>
        <taxon>Dothideomycetes</taxon>
        <taxon>Dothideomycetidae</taxon>
        <taxon>Mycosphaerellales</taxon>
        <taxon>Extremaceae</taxon>
        <taxon>Vermiconidia</taxon>
    </lineage>
</organism>
<comment type="caution">
    <text evidence="1">The sequence shown here is derived from an EMBL/GenBank/DDBJ whole genome shotgun (WGS) entry which is preliminary data.</text>
</comment>
<gene>
    <name evidence="1" type="ORF">LTR37_017796</name>
</gene>